<evidence type="ECO:0000313" key="2">
    <source>
        <dbReference type="EMBL" id="KAF7834059.1"/>
    </source>
</evidence>
<evidence type="ECO:0000256" key="1">
    <source>
        <dbReference type="SAM" id="MobiDB-lite"/>
    </source>
</evidence>
<evidence type="ECO:0000313" key="3">
    <source>
        <dbReference type="Proteomes" id="UP000634136"/>
    </source>
</evidence>
<dbReference type="Proteomes" id="UP000634136">
    <property type="component" value="Unassembled WGS sequence"/>
</dbReference>
<proteinExistence type="predicted"/>
<keyword evidence="3" id="KW-1185">Reference proteome</keyword>
<name>A0A835C776_9FABA</name>
<feature type="region of interest" description="Disordered" evidence="1">
    <location>
        <begin position="1"/>
        <end position="22"/>
    </location>
</feature>
<accession>A0A835C776</accession>
<gene>
    <name evidence="2" type="ORF">G2W53_008918</name>
</gene>
<protein>
    <submittedName>
        <fullName evidence="2">Uncharacterized protein</fullName>
    </submittedName>
</protein>
<dbReference type="EMBL" id="JAAIUW010000004">
    <property type="protein sequence ID" value="KAF7834059.1"/>
    <property type="molecule type" value="Genomic_DNA"/>
</dbReference>
<comment type="caution">
    <text evidence="2">The sequence shown here is derived from an EMBL/GenBank/DDBJ whole genome shotgun (WGS) entry which is preliminary data.</text>
</comment>
<dbReference type="AlphaFoldDB" id="A0A835C776"/>
<reference evidence="2" key="1">
    <citation type="submission" date="2020-09" db="EMBL/GenBank/DDBJ databases">
        <title>Genome-Enabled Discovery of Anthraquinone Biosynthesis in Senna tora.</title>
        <authorList>
            <person name="Kang S.-H."/>
            <person name="Pandey R.P."/>
            <person name="Lee C.-M."/>
            <person name="Sim J.-S."/>
            <person name="Jeong J.-T."/>
            <person name="Choi B.-S."/>
            <person name="Jung M."/>
            <person name="Ginzburg D."/>
            <person name="Zhao K."/>
            <person name="Won S.Y."/>
            <person name="Oh T.-J."/>
            <person name="Yu Y."/>
            <person name="Kim N.-H."/>
            <person name="Lee O.R."/>
            <person name="Lee T.-H."/>
            <person name="Bashyal P."/>
            <person name="Kim T.-S."/>
            <person name="Lee W.-H."/>
            <person name="Kawkins C."/>
            <person name="Kim C.-K."/>
            <person name="Kim J.S."/>
            <person name="Ahn B.O."/>
            <person name="Rhee S.Y."/>
            <person name="Sohng J.K."/>
        </authorList>
    </citation>
    <scope>NUCLEOTIDE SEQUENCE</scope>
    <source>
        <tissue evidence="2">Leaf</tissue>
    </source>
</reference>
<sequence>MGQMTDLMEGLSRTWRSREFSS</sequence>
<organism evidence="2 3">
    <name type="scientific">Senna tora</name>
    <dbReference type="NCBI Taxonomy" id="362788"/>
    <lineage>
        <taxon>Eukaryota</taxon>
        <taxon>Viridiplantae</taxon>
        <taxon>Streptophyta</taxon>
        <taxon>Embryophyta</taxon>
        <taxon>Tracheophyta</taxon>
        <taxon>Spermatophyta</taxon>
        <taxon>Magnoliopsida</taxon>
        <taxon>eudicotyledons</taxon>
        <taxon>Gunneridae</taxon>
        <taxon>Pentapetalae</taxon>
        <taxon>rosids</taxon>
        <taxon>fabids</taxon>
        <taxon>Fabales</taxon>
        <taxon>Fabaceae</taxon>
        <taxon>Caesalpinioideae</taxon>
        <taxon>Cassia clade</taxon>
        <taxon>Senna</taxon>
    </lineage>
</organism>